<dbReference type="GO" id="GO:0000981">
    <property type="term" value="F:DNA-binding transcription factor activity, RNA polymerase II-specific"/>
    <property type="evidence" value="ECO:0007669"/>
    <property type="project" value="InterPro"/>
</dbReference>
<dbReference type="EMBL" id="JH971388">
    <property type="protein sequence ID" value="EKM81006.1"/>
    <property type="molecule type" value="Genomic_DNA"/>
</dbReference>
<dbReference type="Gene3D" id="4.10.240.10">
    <property type="entry name" value="Zn(2)-C6 fungal-type DNA-binding domain"/>
    <property type="match status" value="1"/>
</dbReference>
<dbReference type="eggNOG" id="ENOG502SMZR">
    <property type="taxonomic scope" value="Eukaryota"/>
</dbReference>
<dbReference type="OrthoDB" id="2269373at2759"/>
<dbReference type="InParanoid" id="K5WZN7"/>
<organism evidence="7 8">
    <name type="scientific">Agaricus bisporus var. burnettii (strain JB137-S8 / ATCC MYA-4627 / FGSC 10392)</name>
    <name type="common">White button mushroom</name>
    <dbReference type="NCBI Taxonomy" id="597362"/>
    <lineage>
        <taxon>Eukaryota</taxon>
        <taxon>Fungi</taxon>
        <taxon>Dikarya</taxon>
        <taxon>Basidiomycota</taxon>
        <taxon>Agaricomycotina</taxon>
        <taxon>Agaricomycetes</taxon>
        <taxon>Agaricomycetidae</taxon>
        <taxon>Agaricales</taxon>
        <taxon>Agaricineae</taxon>
        <taxon>Agaricaceae</taxon>
        <taxon>Agaricus</taxon>
    </lineage>
</organism>
<dbReference type="PANTHER" id="PTHR31069">
    <property type="entry name" value="OLEATE-ACTIVATED TRANSCRIPTION FACTOR 1-RELATED"/>
    <property type="match status" value="1"/>
</dbReference>
<dbReference type="InterPro" id="IPR001138">
    <property type="entry name" value="Zn2Cys6_DnaBD"/>
</dbReference>
<dbReference type="CDD" id="cd00067">
    <property type="entry name" value="GAL4"/>
    <property type="match status" value="1"/>
</dbReference>
<dbReference type="AlphaFoldDB" id="K5WZN7"/>
<keyword evidence="8" id="KW-1185">Reference proteome</keyword>
<dbReference type="HOGENOM" id="CLU_733765_0_0_1"/>
<dbReference type="RefSeq" id="XP_007328169.1">
    <property type="nucleotide sequence ID" value="XM_007328107.1"/>
</dbReference>
<dbReference type="GO" id="GO:0003677">
    <property type="term" value="F:DNA binding"/>
    <property type="evidence" value="ECO:0007669"/>
    <property type="project" value="UniProtKB-KW"/>
</dbReference>
<dbReference type="PROSITE" id="PS50048">
    <property type="entry name" value="ZN2_CY6_FUNGAL_2"/>
    <property type="match status" value="1"/>
</dbReference>
<keyword evidence="2" id="KW-0238">DNA-binding</keyword>
<dbReference type="SMART" id="SM00066">
    <property type="entry name" value="GAL4"/>
    <property type="match status" value="1"/>
</dbReference>
<feature type="region of interest" description="Disordered" evidence="5">
    <location>
        <begin position="126"/>
        <end position="179"/>
    </location>
</feature>
<protein>
    <recommendedName>
        <fullName evidence="6">Zn(2)-C6 fungal-type domain-containing protein</fullName>
    </recommendedName>
</protein>
<dbReference type="InterPro" id="IPR036864">
    <property type="entry name" value="Zn2-C6_fun-type_DNA-bd_sf"/>
</dbReference>
<dbReference type="OMA" id="PHPRWVQ"/>
<evidence type="ECO:0000256" key="5">
    <source>
        <dbReference type="SAM" id="MobiDB-lite"/>
    </source>
</evidence>
<dbReference type="SUPFAM" id="SSF57701">
    <property type="entry name" value="Zn2/Cys6 DNA-binding domain"/>
    <property type="match status" value="1"/>
</dbReference>
<dbReference type="GO" id="GO:0008270">
    <property type="term" value="F:zinc ion binding"/>
    <property type="evidence" value="ECO:0007669"/>
    <property type="project" value="InterPro"/>
</dbReference>
<dbReference type="GeneID" id="18830977"/>
<dbReference type="PROSITE" id="PS00463">
    <property type="entry name" value="ZN2_CY6_FUNGAL_1"/>
    <property type="match status" value="1"/>
</dbReference>
<keyword evidence="1" id="KW-0805">Transcription regulation</keyword>
<dbReference type="Proteomes" id="UP000008493">
    <property type="component" value="Unassembled WGS sequence"/>
</dbReference>
<dbReference type="STRING" id="597362.K5WZN7"/>
<name>K5WZN7_AGABU</name>
<dbReference type="Pfam" id="PF00172">
    <property type="entry name" value="Zn_clus"/>
    <property type="match status" value="1"/>
</dbReference>
<evidence type="ECO:0000256" key="2">
    <source>
        <dbReference type="ARBA" id="ARBA00023125"/>
    </source>
</evidence>
<feature type="region of interest" description="Disordered" evidence="5">
    <location>
        <begin position="1"/>
        <end position="33"/>
    </location>
</feature>
<keyword evidence="4" id="KW-0539">Nucleus</keyword>
<reference evidence="8" key="1">
    <citation type="journal article" date="2012" name="Proc. Natl. Acad. Sci. U.S.A.">
        <title>Genome sequence of the button mushroom Agaricus bisporus reveals mechanisms governing adaptation to a humic-rich ecological niche.</title>
        <authorList>
            <person name="Morin E."/>
            <person name="Kohler A."/>
            <person name="Baker A.R."/>
            <person name="Foulongne-Oriol M."/>
            <person name="Lombard V."/>
            <person name="Nagy L.G."/>
            <person name="Ohm R.A."/>
            <person name="Patyshakuliyeva A."/>
            <person name="Brun A."/>
            <person name="Aerts A.L."/>
            <person name="Bailey A.M."/>
            <person name="Billette C."/>
            <person name="Coutinho P.M."/>
            <person name="Deakin G."/>
            <person name="Doddapaneni H."/>
            <person name="Floudas D."/>
            <person name="Grimwood J."/>
            <person name="Hilden K."/>
            <person name="Kuees U."/>
            <person name="LaButti K.M."/>
            <person name="Lapidus A."/>
            <person name="Lindquist E.A."/>
            <person name="Lucas S.M."/>
            <person name="Murat C."/>
            <person name="Riley R.W."/>
            <person name="Salamov A.A."/>
            <person name="Schmutz J."/>
            <person name="Subramanian V."/>
            <person name="Woesten H.A.B."/>
            <person name="Xu J."/>
            <person name="Eastwood D.C."/>
            <person name="Foster G.D."/>
            <person name="Sonnenberg A.S."/>
            <person name="Cullen D."/>
            <person name="de Vries R.P."/>
            <person name="Lundell T."/>
            <person name="Hibbett D.S."/>
            <person name="Henrissat B."/>
            <person name="Burton K.S."/>
            <person name="Kerrigan R.W."/>
            <person name="Challen M.P."/>
            <person name="Grigoriev I.V."/>
            <person name="Martin F."/>
        </authorList>
    </citation>
    <scope>NUCLEOTIDE SEQUENCE [LARGE SCALE GENOMIC DNA]</scope>
    <source>
        <strain evidence="8">JB137-S8 / ATCC MYA-4627 / FGSC 10392</strain>
    </source>
</reference>
<evidence type="ECO:0000259" key="6">
    <source>
        <dbReference type="PROSITE" id="PS50048"/>
    </source>
</evidence>
<dbReference type="PANTHER" id="PTHR31069:SF32">
    <property type="entry name" value="ARGININE METABOLISM REGULATION PROTEIN II"/>
    <property type="match status" value="1"/>
</dbReference>
<dbReference type="KEGG" id="abp:AGABI1DRAFT71715"/>
<accession>K5WZN7</accession>
<sequence>MSSESALTRKKRPTPDSKTAPGVDHRKRRRNRTTQSCLNCHTSKRMCDRKRPACARCTQLGLTGLCVYEVDDPSQRTGMQDESARLLKRVAELEGVIRELKNKPHPRWFQGTATSAAELQKWALRSHPRPGHEGDQDQLTPNAPSPPNSLSDKSDASSSSTCSTPSSSLAQTYPPTIAVDTGRGRLSQAASSSPSPMVATPTDEFARPHASIAEPSQDWDFGSIFFAHPGLVDGDAEPFTTLTKEPLPLDNSYFPRSNARACGCLHDRSAYNVLLELSLRLRKAAEILSHSESHQLGRQCPLNQRIVELDTFTSNALGSMSFPPEDLSTSMISRPDALRTGNLHSSHAFSQQYRAMISPESLPHLRPAWDSLPGVAEPLAVCEDSFMTWEPPHRS</sequence>
<evidence type="ECO:0000256" key="3">
    <source>
        <dbReference type="ARBA" id="ARBA00023163"/>
    </source>
</evidence>
<keyword evidence="3" id="KW-0804">Transcription</keyword>
<evidence type="ECO:0000313" key="8">
    <source>
        <dbReference type="Proteomes" id="UP000008493"/>
    </source>
</evidence>
<feature type="domain" description="Zn(2)-C6 fungal-type" evidence="6">
    <location>
        <begin position="36"/>
        <end position="68"/>
    </location>
</feature>
<evidence type="ECO:0000313" key="7">
    <source>
        <dbReference type="EMBL" id="EKM81006.1"/>
    </source>
</evidence>
<gene>
    <name evidence="7" type="ORF">AGABI1DRAFT_71715</name>
</gene>
<evidence type="ECO:0000256" key="4">
    <source>
        <dbReference type="ARBA" id="ARBA00023242"/>
    </source>
</evidence>
<feature type="compositionally biased region" description="Low complexity" evidence="5">
    <location>
        <begin position="156"/>
        <end position="170"/>
    </location>
</feature>
<proteinExistence type="predicted"/>
<dbReference type="InterPro" id="IPR050675">
    <property type="entry name" value="OAF3"/>
</dbReference>
<evidence type="ECO:0000256" key="1">
    <source>
        <dbReference type="ARBA" id="ARBA00023015"/>
    </source>
</evidence>